<reference evidence="1" key="1">
    <citation type="submission" date="2015-04" db="EMBL/GenBank/DDBJ databases">
        <authorList>
            <person name="Syromyatnikov M.Y."/>
            <person name="Popov V.N."/>
        </authorList>
    </citation>
    <scope>NUCLEOTIDE SEQUENCE</scope>
    <source>
        <strain evidence="1">MO-1</strain>
    </source>
</reference>
<proteinExistence type="predicted"/>
<accession>A0A1S7LBZ8</accession>
<gene>
    <name evidence="1" type="ORF">MAGMO_0084</name>
</gene>
<evidence type="ECO:0000313" key="1">
    <source>
        <dbReference type="EMBL" id="CRH04300.1"/>
    </source>
</evidence>
<name>A0A1S7LBZ8_MAGMO</name>
<organism evidence="1">
    <name type="scientific">Magnetococcus massalia (strain MO-1)</name>
    <dbReference type="NCBI Taxonomy" id="451514"/>
    <lineage>
        <taxon>Bacteria</taxon>
        <taxon>Pseudomonadati</taxon>
        <taxon>Pseudomonadota</taxon>
        <taxon>Magnetococcia</taxon>
        <taxon>Magnetococcales</taxon>
        <taxon>Magnetococcaceae</taxon>
        <taxon>Magnetococcus</taxon>
    </lineage>
</organism>
<dbReference type="AlphaFoldDB" id="A0A1S7LBZ8"/>
<sequence length="95" mass="10778">MVFIHSVRHGCVVSGLGLLFLRKISVGAEAPCSRLGKSRMRFEEAGKQRENHLDEVDTLFWTPFLRENKTPAKKRCLDEQTTIETVYPRVQGSSS</sequence>
<dbReference type="EMBL" id="LO017727">
    <property type="protein sequence ID" value="CRH04300.1"/>
    <property type="molecule type" value="Genomic_DNA"/>
</dbReference>
<protein>
    <submittedName>
        <fullName evidence="1">Uncharacterized protein</fullName>
    </submittedName>
</protein>